<feature type="compositionally biased region" description="Low complexity" evidence="1">
    <location>
        <begin position="319"/>
        <end position="344"/>
    </location>
</feature>
<sequence length="494" mass="51086">MMLSRRSKRPAAGSAAPAKTRRGGPVEPLVPPLPHMGVVAQAVGLQESGLFVDGATVTDLSTGFVAVADFPGSSHNKDPLLADEGEDRFRRSPLGHARLDQLREAVIDALEQRVANPSAASAKPTLPRNRFPWGIGINPPDLLVVGTHAPVVARYLQLEGFRARVYDPDPAIEVAHALARAEREAGVPPTLCASAGEPADGAGQGVGLQGGSLAALGGGGVPTEITPLPYELDHDTGAEDGGFYRADEDEELTDEGYVEDELPSSPSPRRAALPVVAGCGVLGVGIALAVMIGGAGGNESQVEAGAVNVEAGADEEEGTAASGSAPSAGAGPSSAPAATAAMPAEQRDAPEDPWRHAHDRADAGPASAPSTNSRARVPTTADVAGWRRAGATPEREEYRSGDEGMRVLVAAAPAPVHSQAELDRAVLTALGKTGGMEIVSNTPVSYRERFADSVTLWHVRFVAGHQVSVGCQYRNVTPERMAICDRFAATARPE</sequence>
<evidence type="ECO:0000313" key="3">
    <source>
        <dbReference type="Proteomes" id="UP000251047"/>
    </source>
</evidence>
<organism evidence="2 3">
    <name type="scientific">Corynebacterium heidelbergense</name>
    <dbReference type="NCBI Taxonomy" id="2055947"/>
    <lineage>
        <taxon>Bacteria</taxon>
        <taxon>Bacillati</taxon>
        <taxon>Actinomycetota</taxon>
        <taxon>Actinomycetes</taxon>
        <taxon>Mycobacteriales</taxon>
        <taxon>Corynebacteriaceae</taxon>
        <taxon>Corynebacterium</taxon>
    </lineage>
</organism>
<reference evidence="2 3" key="1">
    <citation type="journal article" date="2018" name="Syst. Appl. Microbiol.">
        <title>Corynebacterium heidelbergense sp. nov., isolated from the preen glands of Egyptian geese (Alopochen aegyptiacus).</title>
        <authorList>
            <person name="Braun M.S."/>
            <person name="Wang E."/>
            <person name="Zimmermann S."/>
            <person name="Wink M."/>
        </authorList>
    </citation>
    <scope>NUCLEOTIDE SEQUENCE [LARGE SCALE GENOMIC DNA]</scope>
    <source>
        <strain evidence="2 3">DSM 104638</strain>
    </source>
</reference>
<dbReference type="EMBL" id="PHQP01000016">
    <property type="protein sequence ID" value="RAV34419.1"/>
    <property type="molecule type" value="Genomic_DNA"/>
</dbReference>
<dbReference type="Proteomes" id="UP000251047">
    <property type="component" value="Unassembled WGS sequence"/>
</dbReference>
<dbReference type="NCBIfam" id="TIGR03931">
    <property type="entry name" value="T7SS_Rv3446c"/>
    <property type="match status" value="1"/>
</dbReference>
<feature type="compositionally biased region" description="Basic and acidic residues" evidence="1">
    <location>
        <begin position="345"/>
        <end position="362"/>
    </location>
</feature>
<dbReference type="AlphaFoldDB" id="A0A364VCN6"/>
<comment type="caution">
    <text evidence="2">The sequence shown here is derived from an EMBL/GenBank/DDBJ whole genome shotgun (WGS) entry which is preliminary data.</text>
</comment>
<evidence type="ECO:0000256" key="1">
    <source>
        <dbReference type="SAM" id="MobiDB-lite"/>
    </source>
</evidence>
<dbReference type="InterPro" id="IPR023840">
    <property type="entry name" value="T7SS_Rv3446c"/>
</dbReference>
<dbReference type="OrthoDB" id="4400885at2"/>
<accession>A0A364VCN6</accession>
<evidence type="ECO:0000313" key="2">
    <source>
        <dbReference type="EMBL" id="RAV34419.1"/>
    </source>
</evidence>
<proteinExistence type="predicted"/>
<feature type="region of interest" description="Disordered" evidence="1">
    <location>
        <begin position="313"/>
        <end position="378"/>
    </location>
</feature>
<feature type="region of interest" description="Disordered" evidence="1">
    <location>
        <begin position="1"/>
        <end position="27"/>
    </location>
</feature>
<name>A0A364VCN6_9CORY</name>
<gene>
    <name evidence="2" type="ORF">CWC39_03485</name>
</gene>
<protein>
    <submittedName>
        <fullName evidence="2">Type VII secretion-associated protein</fullName>
    </submittedName>
</protein>